<dbReference type="NCBIfam" id="NF003842">
    <property type="entry name" value="PRK05421.1-4"/>
    <property type="match status" value="1"/>
</dbReference>
<keyword evidence="3" id="KW-1185">Reference proteome</keyword>
<dbReference type="InterPro" id="IPR005135">
    <property type="entry name" value="Endo/exonuclease/phosphatase"/>
</dbReference>
<dbReference type="NCBIfam" id="NF003839">
    <property type="entry name" value="PRK05421.1-1"/>
    <property type="match status" value="1"/>
</dbReference>
<dbReference type="NCBIfam" id="NF003840">
    <property type="entry name" value="PRK05421.1-2"/>
    <property type="match status" value="1"/>
</dbReference>
<dbReference type="Gene3D" id="3.60.10.10">
    <property type="entry name" value="Endonuclease/exonuclease/phosphatase"/>
    <property type="match status" value="1"/>
</dbReference>
<evidence type="ECO:0000313" key="2">
    <source>
        <dbReference type="EMBL" id="MFJ5428492.1"/>
    </source>
</evidence>
<name>A0ABW8G751_9GAMM</name>
<dbReference type="SUPFAM" id="SSF56219">
    <property type="entry name" value="DNase I-like"/>
    <property type="match status" value="1"/>
</dbReference>
<keyword evidence="2" id="KW-0540">Nuclease</keyword>
<sequence length="265" mass="30005">MRKRTYAMRYVAGQPAERIFPPGEMHYPGQVLPTGSLLLEGDVLRVMVWNIFKQQRTNWLSVLQNFGKSTQLVLLQEAQSTPELIRFATTNYLSADQVPAIILPQHPSGVMTLSAAQPVYCCPLREREPLLRLAKSSLVTVYALQNGQRLMVINIHAVNFSFGVEVYTKQLAAIGEQLVHHQGPAIMAGDFNAWSQQRINALNRFATRMGLQEVHFVDDQRRKAFGRPLDFVFYRELTVNQSSVLVTQASDHNPLLVEFSLVNRL</sequence>
<proteinExistence type="predicted"/>
<keyword evidence="2" id="KW-0378">Hydrolase</keyword>
<evidence type="ECO:0000313" key="3">
    <source>
        <dbReference type="Proteomes" id="UP001617689"/>
    </source>
</evidence>
<protein>
    <submittedName>
        <fullName evidence="2">Endonuclease/exonuclease/phosphatase family protein</fullName>
    </submittedName>
</protein>
<evidence type="ECO:0000259" key="1">
    <source>
        <dbReference type="Pfam" id="PF03372"/>
    </source>
</evidence>
<dbReference type="NCBIfam" id="NF003841">
    <property type="entry name" value="PRK05421.1-3"/>
    <property type="match status" value="1"/>
</dbReference>
<feature type="domain" description="Endonuclease/exonuclease/phosphatase" evidence="1">
    <location>
        <begin position="47"/>
        <end position="252"/>
    </location>
</feature>
<dbReference type="GO" id="GO:0004519">
    <property type="term" value="F:endonuclease activity"/>
    <property type="evidence" value="ECO:0007669"/>
    <property type="project" value="UniProtKB-KW"/>
</dbReference>
<dbReference type="InterPro" id="IPR036691">
    <property type="entry name" value="Endo/exonu/phosph_ase_sf"/>
</dbReference>
<accession>A0ABW8G751</accession>
<dbReference type="EMBL" id="JBIXLL010000001">
    <property type="protein sequence ID" value="MFJ5428492.1"/>
    <property type="molecule type" value="Genomic_DNA"/>
</dbReference>
<dbReference type="RefSeq" id="WP_400394526.1">
    <property type="nucleotide sequence ID" value="NZ_JBIXLL010000001.1"/>
</dbReference>
<keyword evidence="2" id="KW-0255">Endonuclease</keyword>
<gene>
    <name evidence="2" type="ORF">ACIPUP_04950</name>
</gene>
<dbReference type="Pfam" id="PF03372">
    <property type="entry name" value="Exo_endo_phos"/>
    <property type="match status" value="1"/>
</dbReference>
<reference evidence="2 3" key="1">
    <citation type="submission" date="2024-10" db="EMBL/GenBank/DDBJ databases">
        <authorList>
            <person name="Lu C.-H."/>
        </authorList>
    </citation>
    <scope>NUCLEOTIDE SEQUENCE [LARGE SCALE GENOMIC DNA]</scope>
    <source>
        <strain evidence="2 3">22ZTDG03-2</strain>
    </source>
</reference>
<dbReference type="Proteomes" id="UP001617689">
    <property type="component" value="Unassembled WGS sequence"/>
</dbReference>
<comment type="caution">
    <text evidence="2">The sequence shown here is derived from an EMBL/GenBank/DDBJ whole genome shotgun (WGS) entry which is preliminary data.</text>
</comment>
<organism evidence="2 3">
    <name type="scientific">Pectobacterium actinidiae</name>
    <dbReference type="NCBI Taxonomy" id="1507808"/>
    <lineage>
        <taxon>Bacteria</taxon>
        <taxon>Pseudomonadati</taxon>
        <taxon>Pseudomonadota</taxon>
        <taxon>Gammaproteobacteria</taxon>
        <taxon>Enterobacterales</taxon>
        <taxon>Pectobacteriaceae</taxon>
        <taxon>Pectobacterium</taxon>
    </lineage>
</organism>